<organism evidence="4">
    <name type="scientific">Microbacterium sp. A8/3-1</name>
    <dbReference type="NCBI Taxonomy" id="3160749"/>
    <lineage>
        <taxon>Bacteria</taxon>
        <taxon>Bacillati</taxon>
        <taxon>Actinomycetota</taxon>
        <taxon>Actinomycetes</taxon>
        <taxon>Micrococcales</taxon>
        <taxon>Microbacteriaceae</taxon>
        <taxon>Microbacterium</taxon>
    </lineage>
</organism>
<dbReference type="PRINTS" id="PR00081">
    <property type="entry name" value="GDHRDH"/>
</dbReference>
<dbReference type="CDD" id="cd05233">
    <property type="entry name" value="SDR_c"/>
    <property type="match status" value="1"/>
</dbReference>
<dbReference type="Pfam" id="PF13561">
    <property type="entry name" value="adh_short_C2"/>
    <property type="match status" value="1"/>
</dbReference>
<dbReference type="PANTHER" id="PTHR43477">
    <property type="entry name" value="DIHYDROANTICAPSIN 7-DEHYDROGENASE"/>
    <property type="match status" value="1"/>
</dbReference>
<reference evidence="4" key="1">
    <citation type="submission" date="2024-06" db="EMBL/GenBank/DDBJ databases">
        <title>Draft genome sequence of Microbacterium sp. strain A8/3-1, isolated from Oxytropis tragacanthoides Fisch. ex DC. Root nodules in the Altai region of Russia.</title>
        <authorList>
            <person name="Sazanova A."/>
            <person name="Guro P."/>
            <person name="Kuznetsova I."/>
            <person name="Belimov A."/>
            <person name="Safronova V."/>
        </authorList>
    </citation>
    <scope>NUCLEOTIDE SEQUENCE</scope>
    <source>
        <strain evidence="4">A8/3-1</strain>
    </source>
</reference>
<evidence type="ECO:0000313" key="4">
    <source>
        <dbReference type="EMBL" id="XBX77295.1"/>
    </source>
</evidence>
<comment type="similarity">
    <text evidence="1">Belongs to the short-chain dehydrogenases/reductases (SDR) family.</text>
</comment>
<dbReference type="EMBL" id="CP158357">
    <property type="protein sequence ID" value="XBX77295.1"/>
    <property type="molecule type" value="Genomic_DNA"/>
</dbReference>
<keyword evidence="2" id="KW-0560">Oxidoreductase</keyword>
<evidence type="ECO:0000259" key="3">
    <source>
        <dbReference type="SMART" id="SM00822"/>
    </source>
</evidence>
<dbReference type="SMART" id="SM00822">
    <property type="entry name" value="PKS_KR"/>
    <property type="match status" value="1"/>
</dbReference>
<sequence>MSAHTTESFDARLHDRTIVLIGGGSGIGLEVARRSLTLGAEVVLGGRTPSRLEASVAELGPRARWSTVDTSDEESITRFFADIPTVDGIFTTAADYVVGSMRDLDPQAAASPFESKFWGQYRVVRAALDLLSPDASIVLMSGAASVRPPAAAPAYVAANAAIEGLARGLAVELAPVRVNAVSPGTIDGNLWANRDEAAREAAFAQFSADTLLGRPGSEGEIADAVIHLLVNGYTTGSTLYVDGGYSLR</sequence>
<dbReference type="InterPro" id="IPR051122">
    <property type="entry name" value="SDR_DHRS6-like"/>
</dbReference>
<dbReference type="Gene3D" id="3.40.50.720">
    <property type="entry name" value="NAD(P)-binding Rossmann-like Domain"/>
    <property type="match status" value="1"/>
</dbReference>
<feature type="domain" description="Ketoreductase" evidence="3">
    <location>
        <begin position="16"/>
        <end position="189"/>
    </location>
</feature>
<protein>
    <submittedName>
        <fullName evidence="4">SDR family oxidoreductase</fullName>
    </submittedName>
</protein>
<dbReference type="SUPFAM" id="SSF51735">
    <property type="entry name" value="NAD(P)-binding Rossmann-fold domains"/>
    <property type="match status" value="1"/>
</dbReference>
<dbReference type="RefSeq" id="WP_350350794.1">
    <property type="nucleotide sequence ID" value="NZ_CP158357.1"/>
</dbReference>
<dbReference type="GO" id="GO:0016491">
    <property type="term" value="F:oxidoreductase activity"/>
    <property type="evidence" value="ECO:0007669"/>
    <property type="project" value="UniProtKB-KW"/>
</dbReference>
<dbReference type="InterPro" id="IPR002347">
    <property type="entry name" value="SDR_fam"/>
</dbReference>
<dbReference type="InterPro" id="IPR057326">
    <property type="entry name" value="KR_dom"/>
</dbReference>
<dbReference type="InterPro" id="IPR036291">
    <property type="entry name" value="NAD(P)-bd_dom_sf"/>
</dbReference>
<evidence type="ECO:0000256" key="2">
    <source>
        <dbReference type="ARBA" id="ARBA00023002"/>
    </source>
</evidence>
<gene>
    <name evidence="4" type="ORF">ABS642_15445</name>
</gene>
<proteinExistence type="inferred from homology"/>
<accession>A0AAU7VVK1</accession>
<name>A0AAU7VVK1_9MICO</name>
<evidence type="ECO:0000256" key="1">
    <source>
        <dbReference type="ARBA" id="ARBA00006484"/>
    </source>
</evidence>
<dbReference type="AlphaFoldDB" id="A0AAU7VVK1"/>
<dbReference type="PANTHER" id="PTHR43477:SF1">
    <property type="entry name" value="DIHYDROANTICAPSIN 7-DEHYDROGENASE"/>
    <property type="match status" value="1"/>
</dbReference>